<comment type="catalytic activity">
    <reaction evidence="14">
        <text>tRNA(Glu) + L-glutamate + ATP = L-glutamyl-tRNA(Glu) + AMP + diphosphate</text>
        <dbReference type="Rhea" id="RHEA:23540"/>
        <dbReference type="Rhea" id="RHEA-COMP:9663"/>
        <dbReference type="Rhea" id="RHEA-COMP:9680"/>
        <dbReference type="ChEBI" id="CHEBI:29985"/>
        <dbReference type="ChEBI" id="CHEBI:30616"/>
        <dbReference type="ChEBI" id="CHEBI:33019"/>
        <dbReference type="ChEBI" id="CHEBI:78442"/>
        <dbReference type="ChEBI" id="CHEBI:78520"/>
        <dbReference type="ChEBI" id="CHEBI:456215"/>
        <dbReference type="EC" id="6.1.1.17"/>
    </reaction>
    <physiologicalReaction direction="left-to-right" evidence="14">
        <dbReference type="Rhea" id="RHEA:23541"/>
    </physiologicalReaction>
</comment>
<evidence type="ECO:0000256" key="15">
    <source>
        <dbReference type="ARBA" id="ARBA00047479"/>
    </source>
</evidence>
<dbReference type="PANTHER" id="PTHR43311:SF2">
    <property type="entry name" value="GLUTAMATE--TRNA LIGASE, MITOCHONDRIAL-RELATED"/>
    <property type="match status" value="1"/>
</dbReference>
<dbReference type="FunFam" id="3.40.50.620:FF:000045">
    <property type="entry name" value="Glutamate--tRNA ligase, mitochondrial"/>
    <property type="match status" value="1"/>
</dbReference>
<evidence type="ECO:0000256" key="13">
    <source>
        <dbReference type="ARBA" id="ARBA00044313"/>
    </source>
</evidence>
<evidence type="ECO:0000313" key="21">
    <source>
        <dbReference type="Proteomes" id="UP000614601"/>
    </source>
</evidence>
<dbReference type="GO" id="GO:0005739">
    <property type="term" value="C:mitochondrion"/>
    <property type="evidence" value="ECO:0007669"/>
    <property type="project" value="UniProtKB-SubCell"/>
</dbReference>
<evidence type="ECO:0000256" key="9">
    <source>
        <dbReference type="ARBA" id="ARBA00030865"/>
    </source>
</evidence>
<keyword evidence="4 17" id="KW-0436">Ligase</keyword>
<evidence type="ECO:0000256" key="16">
    <source>
        <dbReference type="ARBA" id="ARBA00047689"/>
    </source>
</evidence>
<dbReference type="GO" id="GO:0005524">
    <property type="term" value="F:ATP binding"/>
    <property type="evidence" value="ECO:0007669"/>
    <property type="project" value="UniProtKB-KW"/>
</dbReference>
<organism evidence="20 21">
    <name type="scientific">Bursaphelenchus okinawaensis</name>
    <dbReference type="NCBI Taxonomy" id="465554"/>
    <lineage>
        <taxon>Eukaryota</taxon>
        <taxon>Metazoa</taxon>
        <taxon>Ecdysozoa</taxon>
        <taxon>Nematoda</taxon>
        <taxon>Chromadorea</taxon>
        <taxon>Rhabditida</taxon>
        <taxon>Tylenchina</taxon>
        <taxon>Tylenchomorpha</taxon>
        <taxon>Aphelenchoidea</taxon>
        <taxon>Aphelenchoididae</taxon>
        <taxon>Bursaphelenchus</taxon>
    </lineage>
</organism>
<accession>A0A811LL25</accession>
<evidence type="ECO:0000256" key="5">
    <source>
        <dbReference type="ARBA" id="ARBA00022741"/>
    </source>
</evidence>
<keyword evidence="21" id="KW-1185">Reference proteome</keyword>
<evidence type="ECO:0000256" key="14">
    <source>
        <dbReference type="ARBA" id="ARBA00047366"/>
    </source>
</evidence>
<dbReference type="EC" id="6.1.1.17" evidence="3"/>
<sequence length="540" mass="63616">MISRLYRISTVRYYSSYTDVRVRFAPSPTGRMHLGSLRTALYNYLFAKSKNGQFIVRIEDTDQNRLVDGVAEEFEQILTDYDLKIDESPQKGGSFGPYQQSKRLNYYHDAVKQLIDSGHAYRCFCTAQRLEILKKNAIRERTSPKYDNHCRHVNNDESEARKDEPHVVRFKFDKEKIDFDDIAYGHIHTEVDEGDFIIMKSDHFPTYHLANVVDDHHMQISHVIRGQEWLASVPKHVKLYRAFQWQQPKWLHLPLIMRNARSKLSKRDEDGFADYYYHQKGYLRSAILNLLIRNGSGIRYFDVKKFYELEEMIEQFDESLLGTRSLQLDTEALDRYARLSIAKAYEEKTLNDEIRFFFNRKQVKVNLELLTEEYLNKSTEFLTNNEEAFSHLGQLIVPENKKEKDMFSFLFTVPNGPIELPKHIKSTENAINYLNLFINYIDEVKGWDYEKIKEICSINQISPKHFLMFIRISTINNVNGPPISELFEFYGSEEIRKRLERQVKWLKEKVELTGKTSQLDSGDVDQSYKAKKEESCQVDG</sequence>
<dbReference type="InterPro" id="IPR004527">
    <property type="entry name" value="Glu-tRNA-ligase_bac/mito"/>
</dbReference>
<name>A0A811LL25_9BILA</name>
<dbReference type="PRINTS" id="PR00987">
    <property type="entry name" value="TRNASYNTHGLU"/>
</dbReference>
<comment type="catalytic activity">
    <reaction evidence="15">
        <text>tRNA(Glx) + L-glutamate + ATP = L-glutamyl-tRNA(Glx) + AMP + diphosphate</text>
        <dbReference type="Rhea" id="RHEA:18397"/>
        <dbReference type="Rhea" id="RHEA-COMP:9713"/>
        <dbReference type="Rhea" id="RHEA-COMP:9716"/>
        <dbReference type="ChEBI" id="CHEBI:29985"/>
        <dbReference type="ChEBI" id="CHEBI:30616"/>
        <dbReference type="ChEBI" id="CHEBI:33019"/>
        <dbReference type="ChEBI" id="CHEBI:78442"/>
        <dbReference type="ChEBI" id="CHEBI:78520"/>
        <dbReference type="ChEBI" id="CHEBI:456215"/>
        <dbReference type="EC" id="6.1.1.24"/>
    </reaction>
    <physiologicalReaction direction="left-to-right" evidence="15">
        <dbReference type="Rhea" id="RHEA:18398"/>
    </physiologicalReaction>
</comment>
<evidence type="ECO:0000256" key="8">
    <source>
        <dbReference type="ARBA" id="ARBA00023146"/>
    </source>
</evidence>
<dbReference type="InterPro" id="IPR045462">
    <property type="entry name" value="aa-tRNA-synth_I_cd-bd"/>
</dbReference>
<evidence type="ECO:0000256" key="10">
    <source>
        <dbReference type="ARBA" id="ARBA00044054"/>
    </source>
</evidence>
<keyword evidence="5 17" id="KW-0547">Nucleotide-binding</keyword>
<evidence type="ECO:0000259" key="19">
    <source>
        <dbReference type="Pfam" id="PF19269"/>
    </source>
</evidence>
<dbReference type="Gene3D" id="3.40.50.620">
    <property type="entry name" value="HUPs"/>
    <property type="match status" value="1"/>
</dbReference>
<dbReference type="InterPro" id="IPR008925">
    <property type="entry name" value="aa_tRNA-synth_I_cd-bd_sf"/>
</dbReference>
<evidence type="ECO:0000256" key="1">
    <source>
        <dbReference type="ARBA" id="ARBA00004173"/>
    </source>
</evidence>
<protein>
    <recommendedName>
        <fullName evidence="11">Nondiscriminating glutamyl-tRNA synthetase EARS2, mitochondrial</fullName>
        <ecNumber evidence="3">6.1.1.17</ecNumber>
        <ecNumber evidence="10">6.1.1.24</ecNumber>
    </recommendedName>
    <alternativeName>
        <fullName evidence="13">Glutamate--tRNA(Gln) ligase EARS2, mitochondrial</fullName>
    </alternativeName>
    <alternativeName>
        <fullName evidence="9">Glutamyl-tRNA synthetase</fullName>
    </alternativeName>
    <alternativeName>
        <fullName evidence="12">Mitochondrial glutamyl-tRNA synthetase</fullName>
    </alternativeName>
</protein>
<dbReference type="InterPro" id="IPR000924">
    <property type="entry name" value="Glu/Gln-tRNA-synth"/>
</dbReference>
<evidence type="ECO:0000256" key="3">
    <source>
        <dbReference type="ARBA" id="ARBA00012835"/>
    </source>
</evidence>
<gene>
    <name evidence="20" type="ORF">BOKJ2_LOCUS14079</name>
</gene>
<feature type="domain" description="Aminoacyl-tRNA synthetase class I anticodon-binding" evidence="19">
    <location>
        <begin position="405"/>
        <end position="502"/>
    </location>
</feature>
<dbReference type="GO" id="GO:0004818">
    <property type="term" value="F:glutamate-tRNA ligase activity"/>
    <property type="evidence" value="ECO:0007669"/>
    <property type="project" value="UniProtKB-EC"/>
</dbReference>
<dbReference type="InterPro" id="IPR014729">
    <property type="entry name" value="Rossmann-like_a/b/a_fold"/>
</dbReference>
<keyword evidence="7 17" id="KW-0648">Protein biosynthesis</keyword>
<dbReference type="GO" id="GO:0000049">
    <property type="term" value="F:tRNA binding"/>
    <property type="evidence" value="ECO:0007669"/>
    <property type="project" value="InterPro"/>
</dbReference>
<evidence type="ECO:0000256" key="2">
    <source>
        <dbReference type="ARBA" id="ARBA00007894"/>
    </source>
</evidence>
<dbReference type="InterPro" id="IPR049940">
    <property type="entry name" value="GluQ/Sye"/>
</dbReference>
<dbReference type="AlphaFoldDB" id="A0A811LL25"/>
<comment type="subcellular location">
    <subcellularLocation>
        <location evidence="1">Mitochondrion</location>
    </subcellularLocation>
</comment>
<dbReference type="Gene3D" id="1.10.10.350">
    <property type="match status" value="1"/>
</dbReference>
<evidence type="ECO:0000259" key="18">
    <source>
        <dbReference type="Pfam" id="PF00749"/>
    </source>
</evidence>
<dbReference type="SUPFAM" id="SSF52374">
    <property type="entry name" value="Nucleotidylyl transferase"/>
    <property type="match status" value="1"/>
</dbReference>
<dbReference type="InterPro" id="IPR020058">
    <property type="entry name" value="Glu/Gln-tRNA-synth_Ib_cat-dom"/>
</dbReference>
<dbReference type="HAMAP" id="MF_00022">
    <property type="entry name" value="Glu_tRNA_synth_type1"/>
    <property type="match status" value="1"/>
</dbReference>
<evidence type="ECO:0000256" key="7">
    <source>
        <dbReference type="ARBA" id="ARBA00022917"/>
    </source>
</evidence>
<evidence type="ECO:0000256" key="17">
    <source>
        <dbReference type="RuleBase" id="RU363037"/>
    </source>
</evidence>
<dbReference type="GO" id="GO:0050561">
    <property type="term" value="F:glutamate-tRNA(Gln) ligase activity"/>
    <property type="evidence" value="ECO:0007669"/>
    <property type="project" value="UniProtKB-EC"/>
</dbReference>
<comment type="similarity">
    <text evidence="2">Belongs to the class-I aminoacyl-tRNA synthetase family. Glutamate--tRNA ligase type 1 subfamily.</text>
</comment>
<dbReference type="Pfam" id="PF19269">
    <property type="entry name" value="Anticodon_2"/>
    <property type="match status" value="1"/>
</dbReference>
<dbReference type="Pfam" id="PF00749">
    <property type="entry name" value="tRNA-synt_1c"/>
    <property type="match status" value="1"/>
</dbReference>
<dbReference type="EMBL" id="CAJFDH010000006">
    <property type="protein sequence ID" value="CAD5230325.1"/>
    <property type="molecule type" value="Genomic_DNA"/>
</dbReference>
<reference evidence="20" key="1">
    <citation type="submission" date="2020-09" db="EMBL/GenBank/DDBJ databases">
        <authorList>
            <person name="Kikuchi T."/>
        </authorList>
    </citation>
    <scope>NUCLEOTIDE SEQUENCE</scope>
    <source>
        <strain evidence="20">SH1</strain>
    </source>
</reference>
<evidence type="ECO:0000256" key="11">
    <source>
        <dbReference type="ARBA" id="ARBA00044142"/>
    </source>
</evidence>
<evidence type="ECO:0000256" key="6">
    <source>
        <dbReference type="ARBA" id="ARBA00022840"/>
    </source>
</evidence>
<dbReference type="OrthoDB" id="428822at2759"/>
<dbReference type="NCBIfam" id="TIGR00464">
    <property type="entry name" value="gltX_bact"/>
    <property type="match status" value="1"/>
</dbReference>
<proteinExistence type="inferred from homology"/>
<evidence type="ECO:0000313" key="20">
    <source>
        <dbReference type="EMBL" id="CAD5230325.1"/>
    </source>
</evidence>
<keyword evidence="6 17" id="KW-0067">ATP-binding</keyword>
<feature type="domain" description="Glutamyl/glutaminyl-tRNA synthetase class Ib catalytic" evidence="18">
    <location>
        <begin position="20"/>
        <end position="333"/>
    </location>
</feature>
<dbReference type="GO" id="GO:0006424">
    <property type="term" value="P:glutamyl-tRNA aminoacylation"/>
    <property type="evidence" value="ECO:0007669"/>
    <property type="project" value="InterPro"/>
</dbReference>
<dbReference type="Proteomes" id="UP000614601">
    <property type="component" value="Unassembled WGS sequence"/>
</dbReference>
<evidence type="ECO:0000256" key="4">
    <source>
        <dbReference type="ARBA" id="ARBA00022598"/>
    </source>
</evidence>
<dbReference type="EMBL" id="CAJFCW020000006">
    <property type="protein sequence ID" value="CAG9127698.1"/>
    <property type="molecule type" value="Genomic_DNA"/>
</dbReference>
<comment type="catalytic activity">
    <reaction evidence="16">
        <text>tRNA(Gln) + L-glutamate + ATP = L-glutamyl-tRNA(Gln) + AMP + diphosphate</text>
        <dbReference type="Rhea" id="RHEA:64612"/>
        <dbReference type="Rhea" id="RHEA-COMP:9662"/>
        <dbReference type="Rhea" id="RHEA-COMP:9684"/>
        <dbReference type="ChEBI" id="CHEBI:29985"/>
        <dbReference type="ChEBI" id="CHEBI:30616"/>
        <dbReference type="ChEBI" id="CHEBI:33019"/>
        <dbReference type="ChEBI" id="CHEBI:78442"/>
        <dbReference type="ChEBI" id="CHEBI:78520"/>
        <dbReference type="ChEBI" id="CHEBI:456215"/>
    </reaction>
    <physiologicalReaction direction="left-to-right" evidence="16">
        <dbReference type="Rhea" id="RHEA:64613"/>
    </physiologicalReaction>
</comment>
<dbReference type="PANTHER" id="PTHR43311">
    <property type="entry name" value="GLUTAMATE--TRNA LIGASE"/>
    <property type="match status" value="1"/>
</dbReference>
<dbReference type="Proteomes" id="UP000783686">
    <property type="component" value="Unassembled WGS sequence"/>
</dbReference>
<dbReference type="SUPFAM" id="SSF48163">
    <property type="entry name" value="An anticodon-binding domain of class I aminoacyl-tRNA synthetases"/>
    <property type="match status" value="1"/>
</dbReference>
<comment type="caution">
    <text evidence="20">The sequence shown here is derived from an EMBL/GenBank/DDBJ whole genome shotgun (WGS) entry which is preliminary data.</text>
</comment>
<dbReference type="InterPro" id="IPR020751">
    <property type="entry name" value="aa-tRNA-synth_I_codon-bd_sub2"/>
</dbReference>
<keyword evidence="8 17" id="KW-0030">Aminoacyl-tRNA synthetase</keyword>
<evidence type="ECO:0000256" key="12">
    <source>
        <dbReference type="ARBA" id="ARBA00044251"/>
    </source>
</evidence>
<dbReference type="EC" id="6.1.1.24" evidence="10"/>